<dbReference type="eggNOG" id="KOG2249">
    <property type="taxonomic scope" value="Eukaryota"/>
</dbReference>
<dbReference type="EMBL" id="AFYH01035346">
    <property type="status" value="NOT_ANNOTATED_CDS"/>
    <property type="molecule type" value="Genomic_DNA"/>
</dbReference>
<protein>
    <submittedName>
        <fullName evidence="8">Interferon stimulated exonuclease 20 like 2</fullName>
    </submittedName>
</protein>
<dbReference type="SUPFAM" id="SSF53098">
    <property type="entry name" value="Ribonuclease H-like"/>
    <property type="match status" value="1"/>
</dbReference>
<feature type="compositionally biased region" description="Polar residues" evidence="6">
    <location>
        <begin position="49"/>
        <end position="64"/>
    </location>
</feature>
<feature type="region of interest" description="Disordered" evidence="6">
    <location>
        <begin position="45"/>
        <end position="97"/>
    </location>
</feature>
<dbReference type="Ensembl" id="ENSLACT00000019150.1">
    <property type="protein sequence ID" value="ENSLACP00000019017.1"/>
    <property type="gene ID" value="ENSLACG00000016732.1"/>
</dbReference>
<keyword evidence="4" id="KW-0269">Exonuclease</keyword>
<sequence length="359" mass="40157">MSDLLLNLNFETSGAQKAPSRTNAKHKRFLKRRPFLERRGYLKQLGPQGHQQVGRPQSSNSCSQRRWKFGERDQEADSFLQPQASKDHRPGVQTNEKPRQILNLQEGAADSGIQWKPSFQSGTTTAANGNSTSLWPASSFRGHLIGGSSGVKQQPAGLYNAVSLLSEYESGLSGPWGAGKPHKFVAIDCEMVGTGQNGSRSELARCSIVNYHGDVVYDKYILPLNPVFDYRTRWSGIRKHHLRNATPFKVAQKEILKILAGKVVVGHAIHNDFKALSYFHPQELTRDTSKMPLLNKQAGFTERETVSLKRLTKQLLKKDIQAGKEGHSSVEDAKATMELYKIIEVEWERSLGVKSKQNH</sequence>
<evidence type="ECO:0000256" key="5">
    <source>
        <dbReference type="ARBA" id="ARBA00023242"/>
    </source>
</evidence>
<evidence type="ECO:0000313" key="9">
    <source>
        <dbReference type="Proteomes" id="UP000008672"/>
    </source>
</evidence>
<dbReference type="EMBL" id="AFYH01035347">
    <property type="status" value="NOT_ANNOTATED_CDS"/>
    <property type="molecule type" value="Genomic_DNA"/>
</dbReference>
<dbReference type="Pfam" id="PF00929">
    <property type="entry name" value="RNase_T"/>
    <property type="match status" value="1"/>
</dbReference>
<dbReference type="HOGENOM" id="CLU_022453_0_0_1"/>
<organism evidence="8 9">
    <name type="scientific">Latimeria chalumnae</name>
    <name type="common">Coelacanth</name>
    <dbReference type="NCBI Taxonomy" id="7897"/>
    <lineage>
        <taxon>Eukaryota</taxon>
        <taxon>Metazoa</taxon>
        <taxon>Chordata</taxon>
        <taxon>Craniata</taxon>
        <taxon>Vertebrata</taxon>
        <taxon>Euteleostomi</taxon>
        <taxon>Coelacanthiformes</taxon>
        <taxon>Coelacanthidae</taxon>
        <taxon>Latimeria</taxon>
    </lineage>
</organism>
<keyword evidence="2" id="KW-0540">Nuclease</keyword>
<dbReference type="SMART" id="SM00479">
    <property type="entry name" value="EXOIII"/>
    <property type="match status" value="1"/>
</dbReference>
<keyword evidence="9" id="KW-1185">Reference proteome</keyword>
<proteinExistence type="predicted"/>
<dbReference type="EMBL" id="AFYH01035348">
    <property type="status" value="NOT_ANNOTATED_CDS"/>
    <property type="molecule type" value="Genomic_DNA"/>
</dbReference>
<dbReference type="PANTHER" id="PTHR12801">
    <property type="entry name" value="RNA EXONUCLEASE REXO1 / RECO3 FAMILY MEMBER-RELATED"/>
    <property type="match status" value="1"/>
</dbReference>
<reference evidence="9" key="1">
    <citation type="submission" date="2011-08" db="EMBL/GenBank/DDBJ databases">
        <title>The draft genome of Latimeria chalumnae.</title>
        <authorList>
            <person name="Di Palma F."/>
            <person name="Alfoldi J."/>
            <person name="Johnson J."/>
            <person name="Berlin A."/>
            <person name="Gnerre S."/>
            <person name="Jaffe D."/>
            <person name="MacCallum I."/>
            <person name="Young S."/>
            <person name="Walker B.J."/>
            <person name="Lander E."/>
            <person name="Lindblad-Toh K."/>
        </authorList>
    </citation>
    <scope>NUCLEOTIDE SEQUENCE [LARGE SCALE GENOMIC DNA]</scope>
    <source>
        <strain evidence="9">Wild caught</strain>
    </source>
</reference>
<name>H3BAU6_LATCH</name>
<dbReference type="InterPro" id="IPR037433">
    <property type="entry name" value="ISG20_DEDDh"/>
</dbReference>
<dbReference type="Bgee" id="ENSLACG00000016732">
    <property type="expression patterns" value="Expressed in muscle tissue and 2 other cell types or tissues"/>
</dbReference>
<dbReference type="AlphaFoldDB" id="H3BAU6"/>
<evidence type="ECO:0000256" key="1">
    <source>
        <dbReference type="ARBA" id="ARBA00004123"/>
    </source>
</evidence>
<dbReference type="FunFam" id="3.30.420.10:FF:000007">
    <property type="entry name" value="Interferon-stimulated exonuclease gene 20"/>
    <property type="match status" value="1"/>
</dbReference>
<dbReference type="Proteomes" id="UP000008672">
    <property type="component" value="Unassembled WGS sequence"/>
</dbReference>
<evidence type="ECO:0000256" key="3">
    <source>
        <dbReference type="ARBA" id="ARBA00022801"/>
    </source>
</evidence>
<dbReference type="STRING" id="7897.ENSLACP00000019017"/>
<dbReference type="InterPro" id="IPR012337">
    <property type="entry name" value="RNaseH-like_sf"/>
</dbReference>
<dbReference type="Gene3D" id="3.30.420.10">
    <property type="entry name" value="Ribonuclease H-like superfamily/Ribonuclease H"/>
    <property type="match status" value="1"/>
</dbReference>
<dbReference type="InterPro" id="IPR036397">
    <property type="entry name" value="RNaseH_sf"/>
</dbReference>
<reference evidence="8" key="3">
    <citation type="submission" date="2025-09" db="UniProtKB">
        <authorList>
            <consortium name="Ensembl"/>
        </authorList>
    </citation>
    <scope>IDENTIFICATION</scope>
</reference>
<keyword evidence="5" id="KW-0539">Nucleus</keyword>
<evidence type="ECO:0000259" key="7">
    <source>
        <dbReference type="SMART" id="SM00479"/>
    </source>
</evidence>
<evidence type="ECO:0000256" key="6">
    <source>
        <dbReference type="SAM" id="MobiDB-lite"/>
    </source>
</evidence>
<comment type="subcellular location">
    <subcellularLocation>
        <location evidence="1">Nucleus</location>
    </subcellularLocation>
</comment>
<dbReference type="PANTHER" id="PTHR12801:SF78">
    <property type="entry name" value="INTERFERON-STIMULATED 20 KDA EXONUCLEASE-LIKE 2"/>
    <property type="match status" value="1"/>
</dbReference>
<dbReference type="GO" id="GO:0005730">
    <property type="term" value="C:nucleolus"/>
    <property type="evidence" value="ECO:0007669"/>
    <property type="project" value="UniProtKB-ARBA"/>
</dbReference>
<keyword evidence="3" id="KW-0378">Hydrolase</keyword>
<dbReference type="GO" id="GO:0003676">
    <property type="term" value="F:nucleic acid binding"/>
    <property type="evidence" value="ECO:0007669"/>
    <property type="project" value="InterPro"/>
</dbReference>
<dbReference type="InterPro" id="IPR047021">
    <property type="entry name" value="REXO1/3/4-like"/>
</dbReference>
<dbReference type="InterPro" id="IPR013520">
    <property type="entry name" value="Ribonucl_H"/>
</dbReference>
<evidence type="ECO:0000256" key="2">
    <source>
        <dbReference type="ARBA" id="ARBA00022722"/>
    </source>
</evidence>
<dbReference type="GO" id="GO:0000175">
    <property type="term" value="F:3'-5'-RNA exonuclease activity"/>
    <property type="evidence" value="ECO:0007669"/>
    <property type="project" value="InterPro"/>
</dbReference>
<dbReference type="CDD" id="cd06149">
    <property type="entry name" value="ISG20"/>
    <property type="match status" value="1"/>
</dbReference>
<feature type="domain" description="Exonuclease" evidence="7">
    <location>
        <begin position="183"/>
        <end position="349"/>
    </location>
</feature>
<evidence type="ECO:0000313" key="8">
    <source>
        <dbReference type="Ensembl" id="ENSLACP00000019017.1"/>
    </source>
</evidence>
<evidence type="ECO:0000256" key="4">
    <source>
        <dbReference type="ARBA" id="ARBA00022839"/>
    </source>
</evidence>
<gene>
    <name evidence="8" type="primary">ISG20L2</name>
</gene>
<dbReference type="GeneTree" id="ENSGT00940000159724"/>
<accession>H3BAU6</accession>
<reference evidence="8" key="2">
    <citation type="submission" date="2025-08" db="UniProtKB">
        <authorList>
            <consortium name="Ensembl"/>
        </authorList>
    </citation>
    <scope>IDENTIFICATION</scope>
</reference>
<dbReference type="InParanoid" id="H3BAU6"/>